<dbReference type="Pfam" id="PF00364">
    <property type="entry name" value="Biotin_lipoyl"/>
    <property type="match status" value="1"/>
</dbReference>
<reference evidence="7" key="1">
    <citation type="submission" date="2022-07" db="EMBL/GenBank/DDBJ databases">
        <title>The genome of Lyophyllum shimeji provides insight into the initial evolution of ectomycorrhizal fungal genome.</title>
        <authorList>
            <person name="Kobayashi Y."/>
            <person name="Shibata T."/>
            <person name="Hirakawa H."/>
            <person name="Shigenobu S."/>
            <person name="Nishiyama T."/>
            <person name="Yamada A."/>
            <person name="Hasebe M."/>
            <person name="Kawaguchi M."/>
        </authorList>
    </citation>
    <scope>NUCLEOTIDE SEQUENCE</scope>
    <source>
        <strain evidence="7">AT787</strain>
    </source>
</reference>
<feature type="compositionally biased region" description="Pro residues" evidence="4">
    <location>
        <begin position="160"/>
        <end position="180"/>
    </location>
</feature>
<feature type="region of interest" description="Disordered" evidence="4">
    <location>
        <begin position="307"/>
        <end position="331"/>
    </location>
</feature>
<keyword evidence="2" id="KW-0450">Lipoyl</keyword>
<dbReference type="Gene3D" id="2.40.50.100">
    <property type="match status" value="1"/>
</dbReference>
<evidence type="ECO:0000256" key="2">
    <source>
        <dbReference type="ARBA" id="ARBA00022823"/>
    </source>
</evidence>
<dbReference type="FunFam" id="2.40.50.100:FF:000010">
    <property type="entry name" value="Acetyltransferase component of pyruvate dehydrogenase complex"/>
    <property type="match status" value="1"/>
</dbReference>
<feature type="domain" description="Peripheral subunit-binding (PSBD)" evidence="6">
    <location>
        <begin position="192"/>
        <end position="230"/>
    </location>
</feature>
<evidence type="ECO:0000313" key="8">
    <source>
        <dbReference type="Proteomes" id="UP001063166"/>
    </source>
</evidence>
<dbReference type="InterPro" id="IPR045257">
    <property type="entry name" value="E2/Pdx1"/>
</dbReference>
<dbReference type="OrthoDB" id="537444at2759"/>
<accession>A0A9P3PHB9</accession>
<comment type="similarity">
    <text evidence="1">Belongs to the 2-oxoacid dehydrogenase family.</text>
</comment>
<feature type="compositionally biased region" description="Basic and acidic residues" evidence="4">
    <location>
        <begin position="1"/>
        <end position="14"/>
    </location>
</feature>
<dbReference type="PROSITE" id="PS50968">
    <property type="entry name" value="BIOTINYL_LIPOYL"/>
    <property type="match status" value="1"/>
</dbReference>
<dbReference type="InterPro" id="IPR036625">
    <property type="entry name" value="E3-bd_dom_sf"/>
</dbReference>
<evidence type="ECO:0000256" key="4">
    <source>
        <dbReference type="SAM" id="MobiDB-lite"/>
    </source>
</evidence>
<dbReference type="InterPro" id="IPR004167">
    <property type="entry name" value="PSBD"/>
</dbReference>
<dbReference type="GO" id="GO:0004742">
    <property type="term" value="F:dihydrolipoyllysine-residue acetyltransferase activity"/>
    <property type="evidence" value="ECO:0007669"/>
    <property type="project" value="TreeGrafter"/>
</dbReference>
<dbReference type="GO" id="GO:0045254">
    <property type="term" value="C:pyruvate dehydrogenase complex"/>
    <property type="evidence" value="ECO:0007669"/>
    <property type="project" value="InterPro"/>
</dbReference>
<feature type="region of interest" description="Disordered" evidence="4">
    <location>
        <begin position="1"/>
        <end position="24"/>
    </location>
</feature>
<dbReference type="CDD" id="cd06849">
    <property type="entry name" value="lipoyl_domain"/>
    <property type="match status" value="1"/>
</dbReference>
<dbReference type="GO" id="GO:0006086">
    <property type="term" value="P:pyruvate decarboxylation to acetyl-CoA"/>
    <property type="evidence" value="ECO:0007669"/>
    <property type="project" value="InterPro"/>
</dbReference>
<evidence type="ECO:0000259" key="6">
    <source>
        <dbReference type="PROSITE" id="PS51826"/>
    </source>
</evidence>
<comment type="caution">
    <text evidence="7">The sequence shown here is derived from an EMBL/GenBank/DDBJ whole genome shotgun (WGS) entry which is preliminary data.</text>
</comment>
<evidence type="ECO:0000256" key="1">
    <source>
        <dbReference type="ARBA" id="ARBA00007317"/>
    </source>
</evidence>
<gene>
    <name evidence="7" type="primary">PDX1</name>
    <name evidence="7" type="ORF">LshimejAT787_0210240</name>
</gene>
<dbReference type="PROSITE" id="PS00189">
    <property type="entry name" value="LIPOYL"/>
    <property type="match status" value="1"/>
</dbReference>
<dbReference type="EMBL" id="BRPK01000002">
    <property type="protein sequence ID" value="GLB35459.1"/>
    <property type="molecule type" value="Genomic_DNA"/>
</dbReference>
<dbReference type="SUPFAM" id="SSF47005">
    <property type="entry name" value="Peripheral subunit-binding domain of 2-oxo acid dehydrogenase complex"/>
    <property type="match status" value="1"/>
</dbReference>
<dbReference type="SUPFAM" id="SSF51230">
    <property type="entry name" value="Single hybrid motif"/>
    <property type="match status" value="1"/>
</dbReference>
<dbReference type="InterPro" id="IPR003016">
    <property type="entry name" value="2-oxoA_DH_lipoyl-BS"/>
</dbReference>
<proteinExistence type="inferred from homology"/>
<dbReference type="InterPro" id="IPR000089">
    <property type="entry name" value="Biotin_lipoyl"/>
</dbReference>
<feature type="compositionally biased region" description="Low complexity" evidence="4">
    <location>
        <begin position="181"/>
        <end position="190"/>
    </location>
</feature>
<dbReference type="Proteomes" id="UP001063166">
    <property type="component" value="Unassembled WGS sequence"/>
</dbReference>
<feature type="region of interest" description="Disordered" evidence="4">
    <location>
        <begin position="139"/>
        <end position="192"/>
    </location>
</feature>
<dbReference type="PROSITE" id="PS51826">
    <property type="entry name" value="PSBD"/>
    <property type="match status" value="1"/>
</dbReference>
<name>A0A9P3PHB9_LYOSH</name>
<feature type="domain" description="Lipoyl-binding" evidence="5">
    <location>
        <begin position="58"/>
        <end position="134"/>
    </location>
</feature>
<dbReference type="AlphaFoldDB" id="A0A9P3PHB9"/>
<dbReference type="PANTHER" id="PTHR23151:SF82">
    <property type="entry name" value="PYRUVATE DEHYDROGENASE COMPLEX PROTEIN X COMPONENT, MITOCHONDRIAL"/>
    <property type="match status" value="1"/>
</dbReference>
<sequence>MASRDHFKQLHDSELDSECPENSGMASVRTITGLVRRSVCPARSIRRSLHQTSSRHAITNLEMPAMSPTMSEGGISSWKKREGEAFSAGDVLLEIETDKATIDVEAQEDGIMGKILLPDGSKNIPVGKVIALLAEEGDDISNLEPPKEEKPAPKEQAAAPKPPSEPAKPAPAETPSPTPQSHPQASPSHSRPIFPSVHRLLLEHSITNPENIKGTGVRGMLTKGDILTHLGKASSPTGTYKQPPSPLAEVSKIEKKVEPKPLDGAAIRRLIVTTMLENSIAAKKVKPVSEPAPDFDSIIADYLPRAKAAPKPSLPPPPAPKRTTDYLDGLY</sequence>
<evidence type="ECO:0000313" key="7">
    <source>
        <dbReference type="EMBL" id="GLB35459.1"/>
    </source>
</evidence>
<dbReference type="PANTHER" id="PTHR23151">
    <property type="entry name" value="DIHYDROLIPOAMIDE ACETYL/SUCCINYL-TRANSFERASE-RELATED"/>
    <property type="match status" value="1"/>
</dbReference>
<organism evidence="7 8">
    <name type="scientific">Lyophyllum shimeji</name>
    <name type="common">Hon-shimeji</name>
    <name type="synonym">Tricholoma shimeji</name>
    <dbReference type="NCBI Taxonomy" id="47721"/>
    <lineage>
        <taxon>Eukaryota</taxon>
        <taxon>Fungi</taxon>
        <taxon>Dikarya</taxon>
        <taxon>Basidiomycota</taxon>
        <taxon>Agaricomycotina</taxon>
        <taxon>Agaricomycetes</taxon>
        <taxon>Agaricomycetidae</taxon>
        <taxon>Agaricales</taxon>
        <taxon>Tricholomatineae</taxon>
        <taxon>Lyophyllaceae</taxon>
        <taxon>Lyophyllum</taxon>
    </lineage>
</organism>
<evidence type="ECO:0000259" key="5">
    <source>
        <dbReference type="PROSITE" id="PS50968"/>
    </source>
</evidence>
<keyword evidence="8" id="KW-1185">Reference proteome</keyword>
<dbReference type="InterPro" id="IPR011053">
    <property type="entry name" value="Single_hybrid_motif"/>
</dbReference>
<dbReference type="Gene3D" id="4.10.320.10">
    <property type="entry name" value="E3-binding domain"/>
    <property type="match status" value="1"/>
</dbReference>
<evidence type="ECO:0000256" key="3">
    <source>
        <dbReference type="ARBA" id="ARBA00022946"/>
    </source>
</evidence>
<keyword evidence="3" id="KW-0809">Transit peptide</keyword>
<protein>
    <submittedName>
        <fullName evidence="7">E3 binding domain containing protein</fullName>
    </submittedName>
</protein>